<evidence type="ECO:0000313" key="8">
    <source>
        <dbReference type="EMBL" id="PHU38976.1"/>
    </source>
</evidence>
<evidence type="ECO:0000256" key="1">
    <source>
        <dbReference type="ARBA" id="ARBA00007039"/>
    </source>
</evidence>
<accession>A0A2G3E6U0</accession>
<dbReference type="PANTHER" id="PTHR10381">
    <property type="entry name" value="ATP-DEPENDENT CLP PROTEASE PROTEOLYTIC SUBUNIT"/>
    <property type="match status" value="1"/>
</dbReference>
<dbReference type="EMBL" id="PDYH01000060">
    <property type="protein sequence ID" value="PHU38976.1"/>
    <property type="molecule type" value="Genomic_DNA"/>
</dbReference>
<keyword evidence="9" id="KW-1185">Reference proteome</keyword>
<comment type="caution">
    <text evidence="8">The sequence shown here is derived from an EMBL/GenBank/DDBJ whole genome shotgun (WGS) entry which is preliminary data.</text>
</comment>
<evidence type="ECO:0000256" key="4">
    <source>
        <dbReference type="ARBA" id="ARBA00022801"/>
    </source>
</evidence>
<dbReference type="PANTHER" id="PTHR10381:SF70">
    <property type="entry name" value="ATP-DEPENDENT CLP PROTEASE PROTEOLYTIC SUBUNIT"/>
    <property type="match status" value="1"/>
</dbReference>
<keyword evidence="7" id="KW-1133">Transmembrane helix</keyword>
<evidence type="ECO:0000313" key="9">
    <source>
        <dbReference type="Proteomes" id="UP000224317"/>
    </source>
</evidence>
<evidence type="ECO:0000256" key="3">
    <source>
        <dbReference type="ARBA" id="ARBA00022670"/>
    </source>
</evidence>
<evidence type="ECO:0000256" key="6">
    <source>
        <dbReference type="RuleBase" id="RU003567"/>
    </source>
</evidence>
<keyword evidence="7" id="KW-0472">Membrane</keyword>
<organism evidence="8 9">
    <name type="scientific">Pseudobutyrivibrio ruminis</name>
    <dbReference type="NCBI Taxonomy" id="46206"/>
    <lineage>
        <taxon>Bacteria</taxon>
        <taxon>Bacillati</taxon>
        <taxon>Bacillota</taxon>
        <taxon>Clostridia</taxon>
        <taxon>Lachnospirales</taxon>
        <taxon>Lachnospiraceae</taxon>
        <taxon>Pseudobutyrivibrio</taxon>
    </lineage>
</organism>
<proteinExistence type="inferred from homology"/>
<dbReference type="Gene3D" id="3.90.226.10">
    <property type="entry name" value="2-enoyl-CoA Hydratase, Chain A, domain 1"/>
    <property type="match status" value="1"/>
</dbReference>
<name>A0A2G3E6U0_9FIRM</name>
<keyword evidence="2" id="KW-0963">Cytoplasm</keyword>
<feature type="transmembrane region" description="Helical" evidence="7">
    <location>
        <begin position="97"/>
        <end position="116"/>
    </location>
</feature>
<dbReference type="Pfam" id="PF00574">
    <property type="entry name" value="CLP_protease"/>
    <property type="match status" value="1"/>
</dbReference>
<protein>
    <recommendedName>
        <fullName evidence="6">ATP-dependent Clp protease proteolytic subunit</fullName>
    </recommendedName>
</protein>
<dbReference type="AlphaFoldDB" id="A0A2G3E6U0"/>
<dbReference type="GO" id="GO:0004252">
    <property type="term" value="F:serine-type endopeptidase activity"/>
    <property type="evidence" value="ECO:0007669"/>
    <property type="project" value="InterPro"/>
</dbReference>
<evidence type="ECO:0000256" key="2">
    <source>
        <dbReference type="ARBA" id="ARBA00022490"/>
    </source>
</evidence>
<evidence type="ECO:0000256" key="7">
    <source>
        <dbReference type="SAM" id="Phobius"/>
    </source>
</evidence>
<dbReference type="InterPro" id="IPR023562">
    <property type="entry name" value="ClpP/TepA"/>
</dbReference>
<reference evidence="8" key="1">
    <citation type="submission" date="2017-10" db="EMBL/GenBank/DDBJ databases">
        <title>Resolving the taxonomy of Roseburia spp., Eubacterium rectale and Agathobacter spp. through phylogenomic analysis.</title>
        <authorList>
            <person name="Sheridan P.O."/>
            <person name="Walker A.W."/>
            <person name="Duncan S.H."/>
            <person name="Scott K.P."/>
            <person name="Toole P.W.O."/>
            <person name="Luis P."/>
            <person name="Flint H.J."/>
        </authorList>
    </citation>
    <scope>NUCLEOTIDE SEQUENCE [LARGE SCALE GENOMIC DNA]</scope>
    <source>
        <strain evidence="8">JK10</strain>
    </source>
</reference>
<evidence type="ECO:0000256" key="5">
    <source>
        <dbReference type="ARBA" id="ARBA00022825"/>
    </source>
</evidence>
<keyword evidence="3 8" id="KW-0645">Protease</keyword>
<dbReference type="GO" id="GO:0051117">
    <property type="term" value="F:ATPase binding"/>
    <property type="evidence" value="ECO:0007669"/>
    <property type="project" value="TreeGrafter"/>
</dbReference>
<dbReference type="Proteomes" id="UP000224317">
    <property type="component" value="Unassembled WGS sequence"/>
</dbReference>
<gene>
    <name evidence="8" type="ORF">CSX00_12955</name>
</gene>
<dbReference type="GO" id="GO:0006515">
    <property type="term" value="P:protein quality control for misfolded or incompletely synthesized proteins"/>
    <property type="evidence" value="ECO:0007669"/>
    <property type="project" value="TreeGrafter"/>
</dbReference>
<dbReference type="GO" id="GO:0009368">
    <property type="term" value="C:endopeptidase Clp complex"/>
    <property type="evidence" value="ECO:0007669"/>
    <property type="project" value="TreeGrafter"/>
</dbReference>
<dbReference type="CDD" id="cd07017">
    <property type="entry name" value="S14_ClpP_2"/>
    <property type="match status" value="1"/>
</dbReference>
<dbReference type="SUPFAM" id="SSF52096">
    <property type="entry name" value="ClpP/crotonase"/>
    <property type="match status" value="1"/>
</dbReference>
<sequence>MKQERKVERDKMERHPMIQVLSADGNKEIGLQSILLNNRNIFLFGEINDEALYSFTLQLFSLVDSDDKINIFINSPGGDVLSGLAIYDLIRQYRNQIDLYCIGIAASMGAIILSAGSEGRRFILPHSKVMIHEPLLAGNLAKKSASSIQATAESILETKDLLVQILSENTKNTKEFVEQAISHDNFLTAEEAIDFKIVDKIVEEIRVYE</sequence>
<dbReference type="RefSeq" id="WP_099413958.1">
    <property type="nucleotide sequence ID" value="NZ_PDYH01000060.1"/>
</dbReference>
<dbReference type="InterPro" id="IPR029045">
    <property type="entry name" value="ClpP/crotonase-like_dom_sf"/>
</dbReference>
<comment type="similarity">
    <text evidence="1 6">Belongs to the peptidase S14 family.</text>
</comment>
<dbReference type="PRINTS" id="PR00127">
    <property type="entry name" value="CLPPROTEASEP"/>
</dbReference>
<keyword evidence="5" id="KW-0720">Serine protease</keyword>
<keyword evidence="4" id="KW-0378">Hydrolase</keyword>
<keyword evidence="7" id="KW-0812">Transmembrane</keyword>
<dbReference type="GO" id="GO:0004176">
    <property type="term" value="F:ATP-dependent peptidase activity"/>
    <property type="evidence" value="ECO:0007669"/>
    <property type="project" value="InterPro"/>
</dbReference>
<dbReference type="InterPro" id="IPR001907">
    <property type="entry name" value="ClpP"/>
</dbReference>